<accession>A0A1Y2C8D2</accession>
<dbReference type="Proteomes" id="UP000193642">
    <property type="component" value="Unassembled WGS sequence"/>
</dbReference>
<organism evidence="7 8">
    <name type="scientific">Rhizoclosmatium globosum</name>
    <dbReference type="NCBI Taxonomy" id="329046"/>
    <lineage>
        <taxon>Eukaryota</taxon>
        <taxon>Fungi</taxon>
        <taxon>Fungi incertae sedis</taxon>
        <taxon>Chytridiomycota</taxon>
        <taxon>Chytridiomycota incertae sedis</taxon>
        <taxon>Chytridiomycetes</taxon>
        <taxon>Chytridiales</taxon>
        <taxon>Chytriomycetaceae</taxon>
        <taxon>Rhizoclosmatium</taxon>
    </lineage>
</organism>
<feature type="domain" description="CEP76/DRC7 peptidase-like" evidence="6">
    <location>
        <begin position="330"/>
        <end position="446"/>
    </location>
</feature>
<dbReference type="EMBL" id="MCGO01000026">
    <property type="protein sequence ID" value="ORY43157.1"/>
    <property type="molecule type" value="Genomic_DNA"/>
</dbReference>
<sequence>MSLDDTISLLLKNEAPSIRALSASTSTPDELRRRLEESGLIDKLSKKAASTSSLTGSGTPPAIGTTTATATTTTAPSANPLLSTLNKDKKYLLFSVQRGRAFLALSDVSEDPTTSLQIHLNYKQLRHSSTPVMSTVEPSLDFQRILQLDSTDPQLLLQSSDKIHLVVTRLHHPSGSTSLIGTTLIDFRDVLCGRPVKKLVEIKESGEDVTLGILEVLLELVPRDSITGSPISSEEIAFQLKREQRQFDEINRLFYVHAKQWWNDYLQIRTCHAQRLVKIFAHDETGTKLPVTNFISPIRSRYIESPRHASRFVSLLGVEKLQGVGSSKTEVWAHPHTILTLSKSNLPSLSNLLTSLLIGFNLNAYTALGTTHNSEVTAWVITVSTSGAVEYIDPATGRRYGPTDETPWRTVGCVFNDEGFWANVGVSDHVPGTNWDFGNGKYWKPLGRDAALSMKKSQQNFPLLPFIASTHKVMDGFSMTDHTMPPITSLETDLELVLRNQIAIFRDDHDLLTVWDDDLAHLLGQCLSGCEMGKLYPKKSGAGGGGVGGMVGSGAEGVNGAEFQEGVKRGIPEGHTFKGFPIHFNTLNPQKIFSAFAQAKACQNLMLTKGDKVRFGVRVKVIPYAEKCVACWVMVAVRYKAYMS</sequence>
<comment type="caution">
    <text evidence="7">The sequence shown here is derived from an EMBL/GenBank/DDBJ whole genome shotgun (WGS) entry which is preliminary data.</text>
</comment>
<dbReference type="OrthoDB" id="5527234at2759"/>
<comment type="subcellular location">
    <subcellularLocation>
        <location evidence="1">Cytoplasm</location>
        <location evidence="1">Cytoskeleton</location>
        <location evidence="1">Microtubule organizing center</location>
        <location evidence="1">Centrosome</location>
    </subcellularLocation>
</comment>
<protein>
    <submittedName>
        <fullName evidence="7">Uncharacterized protein</fullName>
    </submittedName>
</protein>
<dbReference type="AlphaFoldDB" id="A0A1Y2C8D2"/>
<dbReference type="Pfam" id="PF24656">
    <property type="entry name" value="CEPT76_peptidase"/>
    <property type="match status" value="1"/>
</dbReference>
<reference evidence="7 8" key="1">
    <citation type="submission" date="2016-07" db="EMBL/GenBank/DDBJ databases">
        <title>Pervasive Adenine N6-methylation of Active Genes in Fungi.</title>
        <authorList>
            <consortium name="DOE Joint Genome Institute"/>
            <person name="Mondo S.J."/>
            <person name="Dannebaum R.O."/>
            <person name="Kuo R.C."/>
            <person name="Labutti K."/>
            <person name="Haridas S."/>
            <person name="Kuo A."/>
            <person name="Salamov A."/>
            <person name="Ahrendt S.R."/>
            <person name="Lipzen A."/>
            <person name="Sullivan W."/>
            <person name="Andreopoulos W.B."/>
            <person name="Clum A."/>
            <person name="Lindquist E."/>
            <person name="Daum C."/>
            <person name="Ramamoorthy G.K."/>
            <person name="Gryganskyi A."/>
            <person name="Culley D."/>
            <person name="Magnuson J.K."/>
            <person name="James T.Y."/>
            <person name="O'Malley M.A."/>
            <person name="Stajich J.E."/>
            <person name="Spatafora J.W."/>
            <person name="Visel A."/>
            <person name="Grigoriev I.V."/>
        </authorList>
    </citation>
    <scope>NUCLEOTIDE SEQUENCE [LARGE SCALE GENOMIC DNA]</scope>
    <source>
        <strain evidence="7 8">JEL800</strain>
    </source>
</reference>
<dbReference type="Pfam" id="PF24652">
    <property type="entry name" value="CEP76_C"/>
    <property type="match status" value="1"/>
</dbReference>
<dbReference type="InterPro" id="IPR056288">
    <property type="entry name" value="CEP76_C"/>
</dbReference>
<dbReference type="Pfam" id="PF15627">
    <property type="entry name" value="CEP76-C2"/>
    <property type="match status" value="1"/>
</dbReference>
<dbReference type="PANTHER" id="PTHR46436:SF1">
    <property type="entry name" value="CENTROSOMAL PROTEIN OF 76 KDA"/>
    <property type="match status" value="1"/>
</dbReference>
<evidence type="ECO:0000259" key="5">
    <source>
        <dbReference type="Pfam" id="PF24652"/>
    </source>
</evidence>
<evidence type="ECO:0000259" key="6">
    <source>
        <dbReference type="Pfam" id="PF24656"/>
    </source>
</evidence>
<dbReference type="PANTHER" id="PTHR46436">
    <property type="entry name" value="CENTROSOMAL PROTEIN OF 76 KDA"/>
    <property type="match status" value="1"/>
</dbReference>
<evidence type="ECO:0000313" key="7">
    <source>
        <dbReference type="EMBL" id="ORY43157.1"/>
    </source>
</evidence>
<dbReference type="InterPro" id="IPR028926">
    <property type="entry name" value="CEP76-C2"/>
</dbReference>
<evidence type="ECO:0000256" key="1">
    <source>
        <dbReference type="ARBA" id="ARBA00004300"/>
    </source>
</evidence>
<keyword evidence="2" id="KW-0963">Cytoplasm</keyword>
<gene>
    <name evidence="7" type="ORF">BCR33DRAFT_717893</name>
</gene>
<feature type="domain" description="CEP76 C2" evidence="4">
    <location>
        <begin position="85"/>
        <end position="224"/>
    </location>
</feature>
<dbReference type="InterPro" id="IPR052299">
    <property type="entry name" value="CEP76"/>
</dbReference>
<keyword evidence="8" id="KW-1185">Reference proteome</keyword>
<evidence type="ECO:0000256" key="2">
    <source>
        <dbReference type="ARBA" id="ARBA00022490"/>
    </source>
</evidence>
<name>A0A1Y2C8D2_9FUNG</name>
<feature type="compositionally biased region" description="Low complexity" evidence="3">
    <location>
        <begin position="49"/>
        <end position="78"/>
    </location>
</feature>
<proteinExistence type="predicted"/>
<dbReference type="STRING" id="329046.A0A1Y2C8D2"/>
<feature type="domain" description="Centrosomal protein of 76 kDa C-terminal" evidence="5">
    <location>
        <begin position="486"/>
        <end position="640"/>
    </location>
</feature>
<evidence type="ECO:0000259" key="4">
    <source>
        <dbReference type="Pfam" id="PF15627"/>
    </source>
</evidence>
<evidence type="ECO:0000256" key="3">
    <source>
        <dbReference type="SAM" id="MobiDB-lite"/>
    </source>
</evidence>
<dbReference type="InterPro" id="IPR056290">
    <property type="entry name" value="CEPT76/DRC7_peptidase-like_dom"/>
</dbReference>
<feature type="region of interest" description="Disordered" evidence="3">
    <location>
        <begin position="49"/>
        <end position="79"/>
    </location>
</feature>
<evidence type="ECO:0000313" key="8">
    <source>
        <dbReference type="Proteomes" id="UP000193642"/>
    </source>
</evidence>